<dbReference type="PANTHER" id="PTHR38600:SF1">
    <property type="entry name" value="TRANSCRIPTIONAL REGULATORY PROTEIN"/>
    <property type="match status" value="1"/>
</dbReference>
<protein>
    <submittedName>
        <fullName evidence="2">Helix-turn-helix domain-containing protein</fullName>
    </submittedName>
</protein>
<dbReference type="STRING" id="487685.SAMN04488696_1437"/>
<dbReference type="GO" id="GO:0003700">
    <property type="term" value="F:DNA-binding transcription factor activity"/>
    <property type="evidence" value="ECO:0007669"/>
    <property type="project" value="InterPro"/>
</dbReference>
<dbReference type="AlphaFoldDB" id="A0A1I4R9T3"/>
<dbReference type="SUPFAM" id="SSF46785">
    <property type="entry name" value="Winged helix' DNA-binding domain"/>
    <property type="match status" value="1"/>
</dbReference>
<name>A0A1I4R9T3_9EURY</name>
<dbReference type="InterPro" id="IPR011991">
    <property type="entry name" value="ArsR-like_HTH"/>
</dbReference>
<dbReference type="RefSeq" id="WP_091935308.1">
    <property type="nucleotide sequence ID" value="NZ_FOUJ01000002.1"/>
</dbReference>
<accession>A0A1I4R9T3</accession>
<gene>
    <name evidence="2" type="ORF">SAMN04488696_1437</name>
</gene>
<dbReference type="InterPro" id="IPR036388">
    <property type="entry name" value="WH-like_DNA-bd_sf"/>
</dbReference>
<dbReference type="Proteomes" id="UP000198535">
    <property type="component" value="Unassembled WGS sequence"/>
</dbReference>
<dbReference type="InterPro" id="IPR001845">
    <property type="entry name" value="HTH_ArsR_DNA-bd_dom"/>
</dbReference>
<dbReference type="PROSITE" id="PS50987">
    <property type="entry name" value="HTH_ARSR_2"/>
    <property type="match status" value="1"/>
</dbReference>
<proteinExistence type="predicted"/>
<dbReference type="PANTHER" id="PTHR38600">
    <property type="entry name" value="TRANSCRIPTIONAL REGULATORY PROTEIN"/>
    <property type="match status" value="1"/>
</dbReference>
<sequence length="184" mass="20645">MSTLDNNDSENPENTDRLKLFSALGSETRLRMLQKLTEGEMHISELARELSISVPVAAKHANILEDADLILRKVYGKTHVLQLNNKNIFNALDIFAPSRTVEVDKGATLLEALKKAAVVEVKNVHGQDNIVSTNGEEGFFIYEVDGVFSDKNVNEFKFDSNSTVMWKKLEPISILKVKVKIKEE</sequence>
<dbReference type="SMART" id="SM00418">
    <property type="entry name" value="HTH_ARSR"/>
    <property type="match status" value="1"/>
</dbReference>
<keyword evidence="3" id="KW-1185">Reference proteome</keyword>
<feature type="domain" description="HTH arsR-type" evidence="1">
    <location>
        <begin position="9"/>
        <end position="103"/>
    </location>
</feature>
<dbReference type="CDD" id="cd00090">
    <property type="entry name" value="HTH_ARSR"/>
    <property type="match status" value="1"/>
</dbReference>
<evidence type="ECO:0000259" key="1">
    <source>
        <dbReference type="PROSITE" id="PS50987"/>
    </source>
</evidence>
<dbReference type="OrthoDB" id="9623at2157"/>
<organism evidence="2 3">
    <name type="scientific">Methanolobus profundi</name>
    <dbReference type="NCBI Taxonomy" id="487685"/>
    <lineage>
        <taxon>Archaea</taxon>
        <taxon>Methanobacteriati</taxon>
        <taxon>Methanobacteriota</taxon>
        <taxon>Stenosarchaea group</taxon>
        <taxon>Methanomicrobia</taxon>
        <taxon>Methanosarcinales</taxon>
        <taxon>Methanosarcinaceae</taxon>
        <taxon>Methanolobus</taxon>
    </lineage>
</organism>
<evidence type="ECO:0000313" key="2">
    <source>
        <dbReference type="EMBL" id="SFM48720.1"/>
    </source>
</evidence>
<dbReference type="Pfam" id="PF01022">
    <property type="entry name" value="HTH_5"/>
    <property type="match status" value="1"/>
</dbReference>
<evidence type="ECO:0000313" key="3">
    <source>
        <dbReference type="Proteomes" id="UP000198535"/>
    </source>
</evidence>
<dbReference type="Gene3D" id="1.10.10.10">
    <property type="entry name" value="Winged helix-like DNA-binding domain superfamily/Winged helix DNA-binding domain"/>
    <property type="match status" value="1"/>
</dbReference>
<dbReference type="InterPro" id="IPR036390">
    <property type="entry name" value="WH_DNA-bd_sf"/>
</dbReference>
<reference evidence="3" key="1">
    <citation type="submission" date="2016-10" db="EMBL/GenBank/DDBJ databases">
        <authorList>
            <person name="Varghese N."/>
            <person name="Submissions S."/>
        </authorList>
    </citation>
    <scope>NUCLEOTIDE SEQUENCE [LARGE SCALE GENOMIC DNA]</scope>
    <source>
        <strain evidence="3">Mob M</strain>
    </source>
</reference>
<dbReference type="EMBL" id="FOUJ01000002">
    <property type="protein sequence ID" value="SFM48720.1"/>
    <property type="molecule type" value="Genomic_DNA"/>
</dbReference>